<dbReference type="Gene3D" id="6.10.140.1340">
    <property type="match status" value="1"/>
</dbReference>
<evidence type="ECO:0000313" key="5">
    <source>
        <dbReference type="Proteomes" id="UP001224412"/>
    </source>
</evidence>
<feature type="transmembrane region" description="Helical" evidence="1">
    <location>
        <begin position="37"/>
        <end position="58"/>
    </location>
</feature>
<evidence type="ECO:0000313" key="4">
    <source>
        <dbReference type="EMBL" id="MDK4306872.1"/>
    </source>
</evidence>
<keyword evidence="6" id="KW-1185">Reference proteome</keyword>
<dbReference type="RefSeq" id="WP_021351965.1">
    <property type="nucleotide sequence ID" value="NZ_CP051667.1"/>
</dbReference>
<evidence type="ECO:0000313" key="3">
    <source>
        <dbReference type="EMBL" id="MDK4290027.1"/>
    </source>
</evidence>
<evidence type="ECO:0000256" key="1">
    <source>
        <dbReference type="SAM" id="Phobius"/>
    </source>
</evidence>
<dbReference type="EMBL" id="JASNUQ010000005">
    <property type="protein sequence ID" value="MDK4290027.1"/>
    <property type="molecule type" value="Genomic_DNA"/>
</dbReference>
<dbReference type="GeneID" id="42780995"/>
<feature type="transmembrane region" description="Helical" evidence="1">
    <location>
        <begin position="12"/>
        <end position="31"/>
    </location>
</feature>
<gene>
    <name evidence="3" type="ORF">QPX23_04680</name>
    <name evidence="4" type="ORF">QPX42_04800</name>
</gene>
<organism evidence="4 5">
    <name type="scientific">Corynebacterium pseudodiphtheriticum</name>
    <dbReference type="NCBI Taxonomy" id="37637"/>
    <lineage>
        <taxon>Bacteria</taxon>
        <taxon>Bacillati</taxon>
        <taxon>Actinomycetota</taxon>
        <taxon>Actinomycetes</taxon>
        <taxon>Mycobacteriales</taxon>
        <taxon>Corynebacteriaceae</taxon>
        <taxon>Corynebacterium</taxon>
    </lineage>
</organism>
<keyword evidence="1" id="KW-0472">Membrane</keyword>
<accession>A0AAP4BQ92</accession>
<dbReference type="AlphaFoldDB" id="A0AAP4BQ92"/>
<proteinExistence type="predicted"/>
<protein>
    <submittedName>
        <fullName evidence="4">DUF2892 domain-containing protein</fullName>
    </submittedName>
</protein>
<feature type="domain" description="Inner membrane protein YgaP-like transmembrane" evidence="2">
    <location>
        <begin position="1"/>
        <end position="65"/>
    </location>
</feature>
<keyword evidence="1" id="KW-1133">Transmembrane helix</keyword>
<comment type="caution">
    <text evidence="4">The sequence shown here is derived from an EMBL/GenBank/DDBJ whole genome shotgun (WGS) entry which is preliminary data.</text>
</comment>
<dbReference type="EMBL" id="JASNVH010000006">
    <property type="protein sequence ID" value="MDK4306872.1"/>
    <property type="molecule type" value="Genomic_DNA"/>
</dbReference>
<sequence>MKRNESNQDRGIRAVVGIIALLIGLFAVGGFLRALLIIVGLVLVITAAVGFCPLYRLLGINTCKVRR</sequence>
<reference evidence="4 6" key="1">
    <citation type="submission" date="2023-05" db="EMBL/GenBank/DDBJ databases">
        <title>Metabolic capabilities are highly conserved among human nasal-associated Corynebacterium species in pangenomic analyses.</title>
        <authorList>
            <person name="Tran T.H."/>
            <person name="Roberts A.Q."/>
            <person name="Escapa I.F."/>
            <person name="Gao W."/>
            <person name="Conlan S."/>
            <person name="Kong H."/>
            <person name="Segre J.A."/>
            <person name="Kelly M.S."/>
            <person name="Lemon K.P."/>
        </authorList>
    </citation>
    <scope>NUCLEOTIDE SEQUENCE</scope>
    <source>
        <strain evidence="4">KPL2773</strain>
        <strain evidence="3 6">KPL3772</strain>
    </source>
</reference>
<name>A0AAP4BQ92_9CORY</name>
<dbReference type="Proteomes" id="UP001239759">
    <property type="component" value="Unassembled WGS sequence"/>
</dbReference>
<keyword evidence="1" id="KW-0812">Transmembrane</keyword>
<dbReference type="InterPro" id="IPR021309">
    <property type="entry name" value="YgaP-like_TM"/>
</dbReference>
<dbReference type="Proteomes" id="UP001224412">
    <property type="component" value="Unassembled WGS sequence"/>
</dbReference>
<dbReference type="Pfam" id="PF11127">
    <property type="entry name" value="YgaP-like_TM"/>
    <property type="match status" value="1"/>
</dbReference>
<evidence type="ECO:0000313" key="6">
    <source>
        <dbReference type="Proteomes" id="UP001239759"/>
    </source>
</evidence>
<evidence type="ECO:0000259" key="2">
    <source>
        <dbReference type="Pfam" id="PF11127"/>
    </source>
</evidence>